<reference evidence="2 3" key="1">
    <citation type="journal article" date="2012" name="Genome Res.">
        <title>Genomic basis of endosymbiont-conferred protection against an insect parasitoid.</title>
        <authorList>
            <person name="Hansen A.K."/>
            <person name="Vorburger C."/>
            <person name="Moran N.A."/>
        </authorList>
    </citation>
    <scope>NUCLEOTIDE SEQUENCE [LARGE SCALE GENOMIC DNA]</scope>
    <source>
        <strain evidence="3">R5.15</strain>
    </source>
</reference>
<feature type="domain" description="E3 ubiquitin ligase SopA-like central" evidence="1">
    <location>
        <begin position="209"/>
        <end position="322"/>
    </location>
</feature>
<organism evidence="2 3">
    <name type="scientific">Candidatus Regiella insecticola 5.15</name>
    <dbReference type="NCBI Taxonomy" id="1005043"/>
    <lineage>
        <taxon>Bacteria</taxon>
        <taxon>Pseudomonadati</taxon>
        <taxon>Pseudomonadota</taxon>
        <taxon>Gammaproteobacteria</taxon>
        <taxon>Enterobacterales</taxon>
        <taxon>Enterobacteriaceae</taxon>
        <taxon>aphid secondary symbionts</taxon>
        <taxon>Candidatus Regiella</taxon>
    </lineage>
</organism>
<dbReference type="InterPro" id="IPR025726">
    <property type="entry name" value="SopA-like_central"/>
</dbReference>
<dbReference type="Gene3D" id="2.160.20.80">
    <property type="entry name" value="E3 ubiquitin-protein ligase SopA"/>
    <property type="match status" value="1"/>
</dbReference>
<name>G2GXY8_9ENTR</name>
<evidence type="ECO:0000313" key="2">
    <source>
        <dbReference type="EMBL" id="EGY29393.1"/>
    </source>
</evidence>
<keyword evidence="3" id="KW-1185">Reference proteome</keyword>
<dbReference type="InterPro" id="IPR051082">
    <property type="entry name" value="Pentapeptide-BTB/POZ_domain"/>
</dbReference>
<evidence type="ECO:0000313" key="3">
    <source>
        <dbReference type="Proteomes" id="UP000004116"/>
    </source>
</evidence>
<dbReference type="Gene3D" id="1.25.40.300">
    <property type="entry name" value="Putative secreted effector protein"/>
    <property type="match status" value="1"/>
</dbReference>
<dbReference type="Proteomes" id="UP000004116">
    <property type="component" value="Unassembled WGS sequence"/>
</dbReference>
<dbReference type="RefSeq" id="WP_006706331.1">
    <property type="nucleotide sequence ID" value="NZ_AGCA01000135.1"/>
</dbReference>
<proteinExistence type="predicted"/>
<dbReference type="Pfam" id="PF00805">
    <property type="entry name" value="Pentapeptide"/>
    <property type="match status" value="1"/>
</dbReference>
<dbReference type="OrthoDB" id="5519212at2"/>
<dbReference type="InterPro" id="IPR001646">
    <property type="entry name" value="5peptide_repeat"/>
</dbReference>
<accession>G2GXY8</accession>
<dbReference type="Pfam" id="PF13981">
    <property type="entry name" value="SopA"/>
    <property type="match status" value="1"/>
</dbReference>
<gene>
    <name evidence="2" type="ORF">Rin_00006340</name>
</gene>
<dbReference type="AlphaFoldDB" id="G2GXY8"/>
<dbReference type="PANTHER" id="PTHR14136:SF17">
    <property type="entry name" value="BTB_POZ DOMAIN-CONTAINING PROTEIN KCTD9"/>
    <property type="match status" value="1"/>
</dbReference>
<dbReference type="PANTHER" id="PTHR14136">
    <property type="entry name" value="BTB_POZ DOMAIN-CONTAINING PROTEIN KCTD9"/>
    <property type="match status" value="1"/>
</dbReference>
<comment type="caution">
    <text evidence="2">The sequence shown here is derived from an EMBL/GenBank/DDBJ whole genome shotgun (WGS) entry which is preliminary data.</text>
</comment>
<dbReference type="SUPFAM" id="SSF141571">
    <property type="entry name" value="Pentapeptide repeat-like"/>
    <property type="match status" value="1"/>
</dbReference>
<evidence type="ECO:0000259" key="1">
    <source>
        <dbReference type="Pfam" id="PF13981"/>
    </source>
</evidence>
<protein>
    <submittedName>
        <fullName evidence="2">Putative low-complexity protein</fullName>
    </submittedName>
</protein>
<dbReference type="EMBL" id="AGCA01000135">
    <property type="protein sequence ID" value="EGY29393.1"/>
    <property type="molecule type" value="Genomic_DNA"/>
</dbReference>
<sequence length="322" mass="35218">MFGFSKKISHELATLRAIPSKNWSYSQIEELRIAKRKALKDMIAERPYDTILDLSKVNLEGVDISGLNLNDIDFGGADLSWANAHGSNLSNTSLKKTTLTSTDLGWTNLNGADLTETSINTAIITGATFIGATIKGTTLPFKINLQGAKIEDQITLSSYQKTSEIGSNLIGPSNWRELNLTSLAIYLNDTGSLLTTIDSIDCDTTKVLRLASQLIESLGDTDVLTVAPSLLSILGKAPYIADTKIAEWLDKLDKISLAYLKQYNEAVMPPLNEADLNFFEGMFSRQPELKFTANAAFIQFVAQAVAMGEDNRVKATALYKSY</sequence>